<evidence type="ECO:0000256" key="13">
    <source>
        <dbReference type="ARBA" id="ARBA00023136"/>
    </source>
</evidence>
<evidence type="ECO:0000256" key="25">
    <source>
        <dbReference type="ARBA" id="ARBA00030553"/>
    </source>
</evidence>
<evidence type="ECO:0000256" key="11">
    <source>
        <dbReference type="ARBA" id="ARBA00023098"/>
    </source>
</evidence>
<sequence>MAFVVNTAKTLRTHWKKSTFGFCLAVYGVKYVNNKHNDNLLRREYCDEARKYGHEKIELGHRPRRVTVFLNPAAREGKARKLFEKTAAPILYVAGIEVNVVATEYEGQVKNFMTVLDTEDTDAVIVAGGDGTLLEFYFSSVFFQAVTGFLRKEDRDFSENIPLGVIPLGKTNRFSKILFGPDLDEVKMIAEAAIAVVRAVTKKVDVIKFDGGEGKTIYSLCGLEVGAYRDAEDRKSKYWYFGPLKHRWTYVRTAMKDWPPVINAQVSYLEANEENMAGEDEVVGKKKNSGQSWSFFNFLFRRNQRDAKWEAEQKAKEEERRKEEAAQMVTSDVATVEMTVTTSTLVDSEAPLKSLQMGLGPSDPGKMDVIREGSRRMKERGFSMGSPDDQRLLAKKIHIEPKEEEERWFNIDGEAFEAMPVDITLLRNKLNFFCPQPQPATS</sequence>
<keyword evidence="6" id="KW-0808">Transferase</keyword>
<organism evidence="32 33">
    <name type="scientific">Aplysia californica</name>
    <name type="common">California sea hare</name>
    <dbReference type="NCBI Taxonomy" id="6500"/>
    <lineage>
        <taxon>Eukaryota</taxon>
        <taxon>Metazoa</taxon>
        <taxon>Spiralia</taxon>
        <taxon>Lophotrochozoa</taxon>
        <taxon>Mollusca</taxon>
        <taxon>Gastropoda</taxon>
        <taxon>Heterobranchia</taxon>
        <taxon>Euthyneura</taxon>
        <taxon>Tectipleura</taxon>
        <taxon>Aplysiida</taxon>
        <taxon>Aplysioidea</taxon>
        <taxon>Aplysiidae</taxon>
        <taxon>Aplysia</taxon>
    </lineage>
</organism>
<evidence type="ECO:0000313" key="33">
    <source>
        <dbReference type="RefSeq" id="XP_012940164.1"/>
    </source>
</evidence>
<dbReference type="GeneID" id="101857421"/>
<dbReference type="InterPro" id="IPR016064">
    <property type="entry name" value="NAD/diacylglycerol_kinase_sf"/>
</dbReference>
<evidence type="ECO:0000256" key="10">
    <source>
        <dbReference type="ARBA" id="ARBA00022840"/>
    </source>
</evidence>
<comment type="catalytic activity">
    <reaction evidence="20">
        <text>1-hexadecanoyl-sn-glycerol + ATP = 1-hexadecanoyl-sn-glycero-3-phosphate + ADP + H(+)</text>
        <dbReference type="Rhea" id="RHEA:43308"/>
        <dbReference type="ChEBI" id="CHEBI:15378"/>
        <dbReference type="ChEBI" id="CHEBI:30616"/>
        <dbReference type="ChEBI" id="CHEBI:57518"/>
        <dbReference type="ChEBI" id="CHEBI:75542"/>
        <dbReference type="ChEBI" id="CHEBI:456216"/>
    </reaction>
    <physiologicalReaction direction="left-to-right" evidence="20">
        <dbReference type="Rhea" id="RHEA:43309"/>
    </physiologicalReaction>
</comment>
<dbReference type="InterPro" id="IPR050187">
    <property type="entry name" value="Lipid_Phosphate_FormReg"/>
</dbReference>
<evidence type="ECO:0000256" key="14">
    <source>
        <dbReference type="ARBA" id="ARBA00023371"/>
    </source>
</evidence>
<keyword evidence="10" id="KW-0067">ATP-binding</keyword>
<comment type="catalytic activity">
    <reaction evidence="17">
        <text>1-(9Z-octadecenoyl)-sn-glycerol + ATP = 1-(9Z-octadecenoyl)-sn-glycero-3-phosphate + ADP + H(+)</text>
        <dbReference type="Rhea" id="RHEA:41079"/>
        <dbReference type="ChEBI" id="CHEBI:15378"/>
        <dbReference type="ChEBI" id="CHEBI:30616"/>
        <dbReference type="ChEBI" id="CHEBI:74544"/>
        <dbReference type="ChEBI" id="CHEBI:75757"/>
        <dbReference type="ChEBI" id="CHEBI:456216"/>
    </reaction>
    <physiologicalReaction direction="left-to-right" evidence="17">
        <dbReference type="Rhea" id="RHEA:41080"/>
    </physiologicalReaction>
</comment>
<comment type="catalytic activity">
    <reaction evidence="28">
        <text>a monoacylglycerol + ATP = a monoacyl-sn-glycero-3-phosphate + ADP + H(+)</text>
        <dbReference type="Rhea" id="RHEA:19293"/>
        <dbReference type="ChEBI" id="CHEBI:15378"/>
        <dbReference type="ChEBI" id="CHEBI:17408"/>
        <dbReference type="ChEBI" id="CHEBI:30616"/>
        <dbReference type="ChEBI" id="CHEBI:77589"/>
        <dbReference type="ChEBI" id="CHEBI:456216"/>
        <dbReference type="EC" id="2.7.1.94"/>
    </reaction>
    <physiologicalReaction direction="left-to-right" evidence="28">
        <dbReference type="Rhea" id="RHEA:19294"/>
    </physiologicalReaction>
</comment>
<dbReference type="EC" id="2.7.1.94" evidence="23"/>
<evidence type="ECO:0000256" key="2">
    <source>
        <dbReference type="ARBA" id="ARBA00004569"/>
    </source>
</evidence>
<dbReference type="Pfam" id="PF19712">
    <property type="entry name" value="AGK_C"/>
    <property type="match status" value="1"/>
</dbReference>
<name>A0ABM1A3M7_APLCA</name>
<dbReference type="EC" id="2.7.1.138" evidence="22"/>
<comment type="pathway">
    <text evidence="4">Lipid metabolism; glycerolipid metabolism.</text>
</comment>
<dbReference type="RefSeq" id="XP_012940164.1">
    <property type="nucleotide sequence ID" value="XM_013084710.2"/>
</dbReference>
<dbReference type="InterPro" id="IPR045579">
    <property type="entry name" value="AGK_C"/>
</dbReference>
<evidence type="ECO:0000256" key="7">
    <source>
        <dbReference type="ARBA" id="ARBA00022741"/>
    </source>
</evidence>
<comment type="cofactor">
    <cofactor evidence="1">
        <name>Mg(2+)</name>
        <dbReference type="ChEBI" id="CHEBI:18420"/>
    </cofactor>
</comment>
<dbReference type="Gene3D" id="3.40.50.10330">
    <property type="entry name" value="Probable inorganic polyphosphate/atp-NAD kinase, domain 1"/>
    <property type="match status" value="1"/>
</dbReference>
<accession>A0ABM1A3M7</accession>
<evidence type="ECO:0000259" key="31">
    <source>
        <dbReference type="PROSITE" id="PS50146"/>
    </source>
</evidence>
<evidence type="ECO:0000256" key="29">
    <source>
        <dbReference type="ARBA" id="ARBA00048876"/>
    </source>
</evidence>
<evidence type="ECO:0000256" key="12">
    <source>
        <dbReference type="ARBA" id="ARBA00023128"/>
    </source>
</evidence>
<evidence type="ECO:0000256" key="19">
    <source>
        <dbReference type="ARBA" id="ARBA00024556"/>
    </source>
</evidence>
<evidence type="ECO:0000256" key="26">
    <source>
        <dbReference type="ARBA" id="ARBA00044480"/>
    </source>
</evidence>
<gene>
    <name evidence="33" type="primary">LOC101857421</name>
</gene>
<dbReference type="InterPro" id="IPR001206">
    <property type="entry name" value="Diacylglycerol_kinase_cat_dom"/>
</dbReference>
<evidence type="ECO:0000256" key="1">
    <source>
        <dbReference type="ARBA" id="ARBA00001946"/>
    </source>
</evidence>
<evidence type="ECO:0000256" key="27">
    <source>
        <dbReference type="ARBA" id="ARBA00048034"/>
    </source>
</evidence>
<evidence type="ECO:0000256" key="4">
    <source>
        <dbReference type="ARBA" id="ARBA00005175"/>
    </source>
</evidence>
<proteinExistence type="inferred from homology"/>
<keyword evidence="30" id="KW-0175">Coiled coil</keyword>
<keyword evidence="11" id="KW-0443">Lipid metabolism</keyword>
<evidence type="ECO:0000256" key="21">
    <source>
        <dbReference type="ARBA" id="ARBA00025749"/>
    </source>
</evidence>
<keyword evidence="9" id="KW-0999">Mitochondrion inner membrane</keyword>
<evidence type="ECO:0000256" key="3">
    <source>
        <dbReference type="ARBA" id="ARBA00004637"/>
    </source>
</evidence>
<keyword evidence="12" id="KW-0496">Mitochondrion</keyword>
<comment type="subcellular location">
    <subcellularLocation>
        <location evidence="3">Mitochondrion inner membrane</location>
        <topology evidence="3">Peripheral membrane protein</topology>
    </subcellularLocation>
    <subcellularLocation>
        <location evidence="2">Mitochondrion intermembrane space</location>
    </subcellularLocation>
</comment>
<protein>
    <recommendedName>
        <fullName evidence="24">Acylglycerol kinase, mitochondrial</fullName>
        <ecNumber evidence="5">2.7.1.107</ecNumber>
        <ecNumber evidence="22">2.7.1.138</ecNumber>
        <ecNumber evidence="23">2.7.1.94</ecNumber>
    </recommendedName>
    <alternativeName>
        <fullName evidence="25">Multiple substrate lipid kinase</fullName>
    </alternativeName>
</protein>
<comment type="catalytic activity">
    <reaction evidence="15">
        <text>a 1,2-diacyl-sn-glycerol + ATP = a 1,2-diacyl-sn-glycero-3-phosphate + ADP + H(+)</text>
        <dbReference type="Rhea" id="RHEA:10272"/>
        <dbReference type="ChEBI" id="CHEBI:15378"/>
        <dbReference type="ChEBI" id="CHEBI:17815"/>
        <dbReference type="ChEBI" id="CHEBI:30616"/>
        <dbReference type="ChEBI" id="CHEBI:58608"/>
        <dbReference type="ChEBI" id="CHEBI:456216"/>
        <dbReference type="EC" id="2.7.1.107"/>
    </reaction>
    <physiologicalReaction direction="left-to-right" evidence="15">
        <dbReference type="Rhea" id="RHEA:10273"/>
    </physiologicalReaction>
</comment>
<evidence type="ECO:0000256" key="18">
    <source>
        <dbReference type="ARBA" id="ARBA00024512"/>
    </source>
</evidence>
<feature type="domain" description="DAGKc" evidence="31">
    <location>
        <begin position="61"/>
        <end position="213"/>
    </location>
</feature>
<evidence type="ECO:0000256" key="6">
    <source>
        <dbReference type="ARBA" id="ARBA00022679"/>
    </source>
</evidence>
<dbReference type="Proteomes" id="UP000694888">
    <property type="component" value="Unplaced"/>
</dbReference>
<evidence type="ECO:0000256" key="23">
    <source>
        <dbReference type="ARBA" id="ARBA00026098"/>
    </source>
</evidence>
<evidence type="ECO:0000256" key="17">
    <source>
        <dbReference type="ARBA" id="ARBA00024505"/>
    </source>
</evidence>
<evidence type="ECO:0000313" key="32">
    <source>
        <dbReference type="Proteomes" id="UP000694888"/>
    </source>
</evidence>
<comment type="catalytic activity">
    <reaction evidence="26">
        <text>a 2-acylglycerol + ATP = a 2-acyl-sn-glycerol 3-phosphate + ADP + H(+)</text>
        <dbReference type="Rhea" id="RHEA:39847"/>
        <dbReference type="ChEBI" id="CHEBI:15378"/>
        <dbReference type="ChEBI" id="CHEBI:17389"/>
        <dbReference type="ChEBI" id="CHEBI:30616"/>
        <dbReference type="ChEBI" id="CHEBI:64982"/>
        <dbReference type="ChEBI" id="CHEBI:456216"/>
    </reaction>
    <physiologicalReaction direction="left-to-right" evidence="26">
        <dbReference type="Rhea" id="RHEA:39848"/>
    </physiologicalReaction>
</comment>
<comment type="catalytic activity">
    <reaction evidence="19">
        <text>2-(5Z,8Z,11Z,14Z-eicosatetraenoyl)-glycerol + ATP = 2-(5Z,8Z,11Z,14Z-eicosatetraenoyl)-sn-glycero-3-phosphate + ADP + H(+)</text>
        <dbReference type="Rhea" id="RHEA:43316"/>
        <dbReference type="ChEBI" id="CHEBI:15378"/>
        <dbReference type="ChEBI" id="CHEBI:30616"/>
        <dbReference type="ChEBI" id="CHEBI:52392"/>
        <dbReference type="ChEBI" id="CHEBI:78209"/>
        <dbReference type="ChEBI" id="CHEBI:456216"/>
    </reaction>
    <physiologicalReaction direction="left-to-right" evidence="19">
        <dbReference type="Rhea" id="RHEA:43317"/>
    </physiologicalReaction>
</comment>
<dbReference type="PANTHER" id="PTHR12358">
    <property type="entry name" value="SPHINGOSINE KINASE"/>
    <property type="match status" value="1"/>
</dbReference>
<evidence type="ECO:0000256" key="16">
    <source>
        <dbReference type="ARBA" id="ARBA00024483"/>
    </source>
</evidence>
<comment type="catalytic activity">
    <reaction evidence="18">
        <text>a 1-acyl-sn-glycerol + ATP = a 1-acyl-sn-glycero-3-phosphate + ADP + H(+)</text>
        <dbReference type="Rhea" id="RHEA:33747"/>
        <dbReference type="ChEBI" id="CHEBI:15378"/>
        <dbReference type="ChEBI" id="CHEBI:30616"/>
        <dbReference type="ChEBI" id="CHEBI:57970"/>
        <dbReference type="ChEBI" id="CHEBI:64683"/>
        <dbReference type="ChEBI" id="CHEBI:456216"/>
    </reaction>
    <physiologicalReaction direction="left-to-right" evidence="18">
        <dbReference type="Rhea" id="RHEA:33748"/>
    </physiologicalReaction>
</comment>
<evidence type="ECO:0000256" key="22">
    <source>
        <dbReference type="ARBA" id="ARBA00026096"/>
    </source>
</evidence>
<evidence type="ECO:0000256" key="20">
    <source>
        <dbReference type="ARBA" id="ARBA00024636"/>
    </source>
</evidence>
<dbReference type="PROSITE" id="PS50146">
    <property type="entry name" value="DAGK"/>
    <property type="match status" value="1"/>
</dbReference>
<keyword evidence="13" id="KW-0472">Membrane</keyword>
<evidence type="ECO:0000256" key="24">
    <source>
        <dbReference type="ARBA" id="ARBA00026142"/>
    </source>
</evidence>
<evidence type="ECO:0000256" key="28">
    <source>
        <dbReference type="ARBA" id="ARBA00048663"/>
    </source>
</evidence>
<evidence type="ECO:0000256" key="30">
    <source>
        <dbReference type="SAM" id="Coils"/>
    </source>
</evidence>
<dbReference type="SUPFAM" id="SSF111331">
    <property type="entry name" value="NAD kinase/diacylglycerol kinase-like"/>
    <property type="match status" value="1"/>
</dbReference>
<evidence type="ECO:0000256" key="5">
    <source>
        <dbReference type="ARBA" id="ARBA00012133"/>
    </source>
</evidence>
<dbReference type="Pfam" id="PF00781">
    <property type="entry name" value="DAGK_cat"/>
    <property type="match status" value="1"/>
</dbReference>
<dbReference type="PANTHER" id="PTHR12358:SF31">
    <property type="entry name" value="ACYLGLYCEROL KINASE, MITOCHONDRIAL"/>
    <property type="match status" value="1"/>
</dbReference>
<comment type="catalytic activity">
    <reaction evidence="16">
        <text>1-(5Z,8Z,11Z,14Z-eicosatetraenoyl)-sn-glycerol + ATP = 1-(5Z,8Z,11Z,14Z-eicosatetraenoyl)-sn-glycero-3-phosphate + ADP + H(+)</text>
        <dbReference type="Rhea" id="RHEA:43328"/>
        <dbReference type="ChEBI" id="CHEBI:15378"/>
        <dbReference type="ChEBI" id="CHEBI:30616"/>
        <dbReference type="ChEBI" id="CHEBI:34071"/>
        <dbReference type="ChEBI" id="CHEBI:74938"/>
        <dbReference type="ChEBI" id="CHEBI:456216"/>
    </reaction>
    <physiologicalReaction direction="left-to-right" evidence="16">
        <dbReference type="Rhea" id="RHEA:43329"/>
    </physiologicalReaction>
</comment>
<keyword evidence="7" id="KW-0547">Nucleotide-binding</keyword>
<evidence type="ECO:0000256" key="9">
    <source>
        <dbReference type="ARBA" id="ARBA00022792"/>
    </source>
</evidence>
<comment type="catalytic activity">
    <reaction evidence="14">
        <text>1,2-di-(9Z-octadecenoyl)-sn-glycerol + ATP = 1,2-di-(9Z-octadecenoyl)-sn-glycero-3-phosphate + ADP + H(+)</text>
        <dbReference type="Rhea" id="RHEA:40327"/>
        <dbReference type="ChEBI" id="CHEBI:15378"/>
        <dbReference type="ChEBI" id="CHEBI:30616"/>
        <dbReference type="ChEBI" id="CHEBI:52333"/>
        <dbReference type="ChEBI" id="CHEBI:74546"/>
        <dbReference type="ChEBI" id="CHEBI:456216"/>
    </reaction>
    <physiologicalReaction direction="left-to-right" evidence="14">
        <dbReference type="Rhea" id="RHEA:40328"/>
    </physiologicalReaction>
</comment>
<dbReference type="EC" id="2.7.1.107" evidence="5"/>
<feature type="coiled-coil region" evidence="30">
    <location>
        <begin position="301"/>
        <end position="328"/>
    </location>
</feature>
<comment type="catalytic activity">
    <reaction evidence="27">
        <text>an N-acylsphing-4-enine + ATP = an N-acylsphing-4-enine 1-phosphate + ADP + H(+)</text>
        <dbReference type="Rhea" id="RHEA:17929"/>
        <dbReference type="ChEBI" id="CHEBI:15378"/>
        <dbReference type="ChEBI" id="CHEBI:30616"/>
        <dbReference type="ChEBI" id="CHEBI:52639"/>
        <dbReference type="ChEBI" id="CHEBI:57674"/>
        <dbReference type="ChEBI" id="CHEBI:456216"/>
        <dbReference type="EC" id="2.7.1.138"/>
    </reaction>
    <physiologicalReaction direction="left-to-right" evidence="27">
        <dbReference type="Rhea" id="RHEA:17930"/>
    </physiologicalReaction>
</comment>
<reference evidence="33" key="1">
    <citation type="submission" date="2025-08" db="UniProtKB">
        <authorList>
            <consortium name="RefSeq"/>
        </authorList>
    </citation>
    <scope>IDENTIFICATION</scope>
</reference>
<keyword evidence="8 33" id="KW-0418">Kinase</keyword>
<evidence type="ECO:0000256" key="8">
    <source>
        <dbReference type="ARBA" id="ARBA00022777"/>
    </source>
</evidence>
<comment type="catalytic activity">
    <reaction evidence="29">
        <text>N-(hexanoyl)sphing-4-enine + ATP = N-hexanoylsphing-4-enine 1-phosphate + ADP + H(+)</text>
        <dbReference type="Rhea" id="RHEA:43312"/>
        <dbReference type="ChEBI" id="CHEBI:15378"/>
        <dbReference type="ChEBI" id="CHEBI:30616"/>
        <dbReference type="ChEBI" id="CHEBI:63867"/>
        <dbReference type="ChEBI" id="CHEBI:82959"/>
        <dbReference type="ChEBI" id="CHEBI:456216"/>
    </reaction>
    <physiologicalReaction direction="left-to-right" evidence="29">
        <dbReference type="Rhea" id="RHEA:43313"/>
    </physiologicalReaction>
</comment>
<dbReference type="InterPro" id="IPR017438">
    <property type="entry name" value="ATP-NAD_kinase_N"/>
</dbReference>
<comment type="similarity">
    <text evidence="21">Belongs to the AGK family.</text>
</comment>
<keyword evidence="32" id="KW-1185">Reference proteome</keyword>
<dbReference type="Gene3D" id="2.60.200.40">
    <property type="match status" value="1"/>
</dbReference>
<dbReference type="GO" id="GO:0016301">
    <property type="term" value="F:kinase activity"/>
    <property type="evidence" value="ECO:0007669"/>
    <property type="project" value="UniProtKB-KW"/>
</dbReference>
<evidence type="ECO:0000256" key="15">
    <source>
        <dbReference type="ARBA" id="ARBA00023411"/>
    </source>
</evidence>